<keyword evidence="2" id="KW-1185">Reference proteome</keyword>
<sequence>MEQFWAPRSTTVLDSQCPLIVFSRRDLRSPRVTLQKPNNLRKNFPLSLAALCPTLASNSTDQIRRVWQTLASFLQSPSVSSSSFFSNIPQPWQV</sequence>
<accession>A0ABP0XVP4</accession>
<organism evidence="1 2">
    <name type="scientific">Citrullus colocynthis</name>
    <name type="common">colocynth</name>
    <dbReference type="NCBI Taxonomy" id="252529"/>
    <lineage>
        <taxon>Eukaryota</taxon>
        <taxon>Viridiplantae</taxon>
        <taxon>Streptophyta</taxon>
        <taxon>Embryophyta</taxon>
        <taxon>Tracheophyta</taxon>
        <taxon>Spermatophyta</taxon>
        <taxon>Magnoliopsida</taxon>
        <taxon>eudicotyledons</taxon>
        <taxon>Gunneridae</taxon>
        <taxon>Pentapetalae</taxon>
        <taxon>rosids</taxon>
        <taxon>fabids</taxon>
        <taxon>Cucurbitales</taxon>
        <taxon>Cucurbitaceae</taxon>
        <taxon>Benincaseae</taxon>
        <taxon>Citrullus</taxon>
    </lineage>
</organism>
<proteinExistence type="predicted"/>
<dbReference type="EMBL" id="OZ021735">
    <property type="protein sequence ID" value="CAK9310612.1"/>
    <property type="molecule type" value="Genomic_DNA"/>
</dbReference>
<evidence type="ECO:0000313" key="2">
    <source>
        <dbReference type="Proteomes" id="UP001642487"/>
    </source>
</evidence>
<dbReference type="Proteomes" id="UP001642487">
    <property type="component" value="Chromosome 1"/>
</dbReference>
<reference evidence="1 2" key="1">
    <citation type="submission" date="2024-03" db="EMBL/GenBank/DDBJ databases">
        <authorList>
            <person name="Gkanogiannis A."/>
            <person name="Becerra Lopez-Lavalle L."/>
        </authorList>
    </citation>
    <scope>NUCLEOTIDE SEQUENCE [LARGE SCALE GENOMIC DNA]</scope>
</reference>
<evidence type="ECO:0000313" key="1">
    <source>
        <dbReference type="EMBL" id="CAK9310612.1"/>
    </source>
</evidence>
<protein>
    <submittedName>
        <fullName evidence="1">Uncharacterized protein</fullName>
    </submittedName>
</protein>
<gene>
    <name evidence="1" type="ORF">CITCOLO1_LOCUS2244</name>
</gene>
<name>A0ABP0XVP4_9ROSI</name>